<dbReference type="Proteomes" id="UP000050417">
    <property type="component" value="Unassembled WGS sequence"/>
</dbReference>
<dbReference type="Pfam" id="PF00440">
    <property type="entry name" value="TetR_N"/>
    <property type="match status" value="1"/>
</dbReference>
<dbReference type="EMBL" id="LGCL01000031">
    <property type="protein sequence ID" value="KPL74834.1"/>
    <property type="molecule type" value="Genomic_DNA"/>
</dbReference>
<dbReference type="PANTHER" id="PTHR43479:SF11">
    <property type="entry name" value="ACREF_ENVCD OPERON REPRESSOR-RELATED"/>
    <property type="match status" value="1"/>
</dbReference>
<dbReference type="PROSITE" id="PS50977">
    <property type="entry name" value="HTH_TETR_2"/>
    <property type="match status" value="1"/>
</dbReference>
<dbReference type="STRING" id="1134406.ADN00_13425"/>
<dbReference type="InterPro" id="IPR009057">
    <property type="entry name" value="Homeodomain-like_sf"/>
</dbReference>
<dbReference type="PATRIC" id="fig|1134406.4.peg.1172"/>
<dbReference type="OrthoDB" id="9812484at2"/>
<dbReference type="SUPFAM" id="SSF46689">
    <property type="entry name" value="Homeodomain-like"/>
    <property type="match status" value="1"/>
</dbReference>
<reference evidence="4 5" key="1">
    <citation type="submission" date="2015-07" db="EMBL/GenBank/DDBJ databases">
        <title>Genome sequence of Ornatilinea apprima DSM 23815.</title>
        <authorList>
            <person name="Hemp J."/>
            <person name="Ward L.M."/>
            <person name="Pace L.A."/>
            <person name="Fischer W.W."/>
        </authorList>
    </citation>
    <scope>NUCLEOTIDE SEQUENCE [LARGE SCALE GENOMIC DNA]</scope>
    <source>
        <strain evidence="4 5">P3M-1</strain>
    </source>
</reference>
<dbReference type="InterPro" id="IPR036271">
    <property type="entry name" value="Tet_transcr_reg_TetR-rel_C_sf"/>
</dbReference>
<dbReference type="GO" id="GO:0003677">
    <property type="term" value="F:DNA binding"/>
    <property type="evidence" value="ECO:0007669"/>
    <property type="project" value="UniProtKB-UniRule"/>
</dbReference>
<dbReference type="InterPro" id="IPR001647">
    <property type="entry name" value="HTH_TetR"/>
</dbReference>
<accession>A0A0N8GMB5</accession>
<feature type="domain" description="HTH tetR-type" evidence="3">
    <location>
        <begin position="1"/>
        <end position="61"/>
    </location>
</feature>
<gene>
    <name evidence="4" type="ORF">ADN00_13425</name>
</gene>
<dbReference type="RefSeq" id="WP_075063533.1">
    <property type="nucleotide sequence ID" value="NZ_LGCL01000031.1"/>
</dbReference>
<evidence type="ECO:0000256" key="1">
    <source>
        <dbReference type="ARBA" id="ARBA00023125"/>
    </source>
</evidence>
<keyword evidence="1 2" id="KW-0238">DNA-binding</keyword>
<dbReference type="InterPro" id="IPR050624">
    <property type="entry name" value="HTH-type_Tx_Regulator"/>
</dbReference>
<proteinExistence type="predicted"/>
<evidence type="ECO:0000313" key="4">
    <source>
        <dbReference type="EMBL" id="KPL74834.1"/>
    </source>
</evidence>
<sequence length="202" mass="23348">MDKKAEILRCGKELFSTHGFKSTGIADITKMAGIAAGTFYLYFSSKEKLFMELFLEENVKLKREILAAIDPNGDPLAVIQEMMKRNMEGMASNPILREWYNKEVFAKIEEKYREEHGLDYVDFMYTSFIEIVKNWQAEGKLRQDIDSEMIMAIFSTVIIIDEHKEDIGLQFFPKIQEYLTEFIIKGLTGTMDLPAGRQESVE</sequence>
<evidence type="ECO:0000313" key="5">
    <source>
        <dbReference type="Proteomes" id="UP000050417"/>
    </source>
</evidence>
<protein>
    <submittedName>
        <fullName evidence="4">Transcriptional regulator</fullName>
    </submittedName>
</protein>
<keyword evidence="5" id="KW-1185">Reference proteome</keyword>
<dbReference type="AlphaFoldDB" id="A0A0N8GMB5"/>
<dbReference type="SUPFAM" id="SSF48498">
    <property type="entry name" value="Tetracyclin repressor-like, C-terminal domain"/>
    <property type="match status" value="1"/>
</dbReference>
<evidence type="ECO:0000259" key="3">
    <source>
        <dbReference type="PROSITE" id="PS50977"/>
    </source>
</evidence>
<dbReference type="PRINTS" id="PR00455">
    <property type="entry name" value="HTHTETR"/>
</dbReference>
<evidence type="ECO:0000256" key="2">
    <source>
        <dbReference type="PROSITE-ProRule" id="PRU00335"/>
    </source>
</evidence>
<feature type="DNA-binding region" description="H-T-H motif" evidence="2">
    <location>
        <begin position="24"/>
        <end position="43"/>
    </location>
</feature>
<name>A0A0N8GMB5_9CHLR</name>
<dbReference type="PANTHER" id="PTHR43479">
    <property type="entry name" value="ACREF/ENVCD OPERON REPRESSOR-RELATED"/>
    <property type="match status" value="1"/>
</dbReference>
<organism evidence="4 5">
    <name type="scientific">Ornatilinea apprima</name>
    <dbReference type="NCBI Taxonomy" id="1134406"/>
    <lineage>
        <taxon>Bacteria</taxon>
        <taxon>Bacillati</taxon>
        <taxon>Chloroflexota</taxon>
        <taxon>Anaerolineae</taxon>
        <taxon>Anaerolineales</taxon>
        <taxon>Anaerolineaceae</taxon>
        <taxon>Ornatilinea</taxon>
    </lineage>
</organism>
<dbReference type="Gene3D" id="1.10.357.10">
    <property type="entry name" value="Tetracycline Repressor, domain 2"/>
    <property type="match status" value="1"/>
</dbReference>
<comment type="caution">
    <text evidence="4">The sequence shown here is derived from an EMBL/GenBank/DDBJ whole genome shotgun (WGS) entry which is preliminary data.</text>
</comment>